<dbReference type="SUPFAM" id="SSF75304">
    <property type="entry name" value="Amidase signature (AS) enzymes"/>
    <property type="match status" value="1"/>
</dbReference>
<dbReference type="PANTHER" id="PTHR11895:SF7">
    <property type="entry name" value="GLUTAMYL-TRNA(GLN) AMIDOTRANSFERASE SUBUNIT A, MITOCHONDRIAL"/>
    <property type="match status" value="1"/>
</dbReference>
<accession>A0A086KG29</accession>
<evidence type="ECO:0000256" key="1">
    <source>
        <dbReference type="SAM" id="MobiDB-lite"/>
    </source>
</evidence>
<dbReference type="OrthoDB" id="421993at2759"/>
<dbReference type="PANTHER" id="PTHR11895">
    <property type="entry name" value="TRANSAMIDASE"/>
    <property type="match status" value="1"/>
</dbReference>
<feature type="compositionally biased region" description="Basic and acidic residues" evidence="1">
    <location>
        <begin position="316"/>
        <end position="326"/>
    </location>
</feature>
<reference evidence="2 3" key="1">
    <citation type="submission" date="2014-02" db="EMBL/GenBank/DDBJ databases">
        <authorList>
            <person name="Sibley D."/>
            <person name="Venepally P."/>
            <person name="Karamycheva S."/>
            <person name="Hadjithomas M."/>
            <person name="Khan A."/>
            <person name="Brunk B."/>
            <person name="Roos D."/>
            <person name="Caler E."/>
            <person name="Lorenzi H."/>
        </authorList>
    </citation>
    <scope>NUCLEOTIDE SEQUENCE [LARGE SCALE GENOMIC DNA]</scope>
    <source>
        <strain evidence="2 3">GAB2-2007-GAL-DOM2</strain>
    </source>
</reference>
<feature type="region of interest" description="Disordered" evidence="1">
    <location>
        <begin position="245"/>
        <end position="274"/>
    </location>
</feature>
<feature type="region of interest" description="Disordered" evidence="1">
    <location>
        <begin position="403"/>
        <end position="440"/>
    </location>
</feature>
<dbReference type="InterPro" id="IPR036928">
    <property type="entry name" value="AS_sf"/>
</dbReference>
<dbReference type="Proteomes" id="UP000028837">
    <property type="component" value="Unassembled WGS sequence"/>
</dbReference>
<feature type="compositionally biased region" description="Basic and acidic residues" evidence="1">
    <location>
        <begin position="425"/>
        <end position="440"/>
    </location>
</feature>
<feature type="compositionally biased region" description="Polar residues" evidence="1">
    <location>
        <begin position="304"/>
        <end position="315"/>
    </location>
</feature>
<dbReference type="EMBL" id="AHZU02000528">
    <property type="protein sequence ID" value="KFG43347.1"/>
    <property type="molecule type" value="Genomic_DNA"/>
</dbReference>
<evidence type="ECO:0000313" key="2">
    <source>
        <dbReference type="EMBL" id="KFG43347.1"/>
    </source>
</evidence>
<dbReference type="GO" id="GO:0050567">
    <property type="term" value="F:glutaminyl-tRNA synthase (glutamine-hydrolyzing) activity"/>
    <property type="evidence" value="ECO:0007669"/>
    <property type="project" value="TreeGrafter"/>
</dbReference>
<dbReference type="InterPro" id="IPR000120">
    <property type="entry name" value="Amidase"/>
</dbReference>
<evidence type="ECO:0000313" key="3">
    <source>
        <dbReference type="Proteomes" id="UP000028837"/>
    </source>
</evidence>
<name>A0A086KG29_TOXGO</name>
<proteinExistence type="predicted"/>
<organism evidence="2 3">
    <name type="scientific">Toxoplasma gondii GAB2-2007-GAL-DOM2</name>
    <dbReference type="NCBI Taxonomy" id="1130820"/>
    <lineage>
        <taxon>Eukaryota</taxon>
        <taxon>Sar</taxon>
        <taxon>Alveolata</taxon>
        <taxon>Apicomplexa</taxon>
        <taxon>Conoidasida</taxon>
        <taxon>Coccidia</taxon>
        <taxon>Eucoccidiorida</taxon>
        <taxon>Eimeriorina</taxon>
        <taxon>Sarcocystidae</taxon>
        <taxon>Toxoplasma</taxon>
    </lineage>
</organism>
<feature type="compositionally biased region" description="Basic and acidic residues" evidence="1">
    <location>
        <begin position="403"/>
        <end position="416"/>
    </location>
</feature>
<protein>
    <recommendedName>
        <fullName evidence="4">Glutamyl-tRNA(Gln) amidotransferase subunit A</fullName>
    </recommendedName>
</protein>
<dbReference type="VEuPathDB" id="ToxoDB:TGDOM2_271950"/>
<feature type="region of interest" description="Disordered" evidence="1">
    <location>
        <begin position="358"/>
        <end position="387"/>
    </location>
</feature>
<evidence type="ECO:0008006" key="4">
    <source>
        <dbReference type="Google" id="ProtNLM"/>
    </source>
</evidence>
<sequence length="1162" mass="126146">MQTTFFVRMRVNFSVSQRCRSKGSLKGMHAHVVLEGRPVGRPPLASPMLPRDKSAFVRRAPTCLGFSLLLSFFLHVPIYEGTCGVSARVLGSWVPRRQSSDPFFSTSSPLAYSAFSRNAESFTPGAPFSTLTGKDLTRMQSSAFPPSTRSAAQPRRSLWIRTPALLRVDSPTYAASSIFIPPGDASGTLPAVPSLIPARSTVTVDPHNLRRKKPSSEVPSFCSRLRLLCAFASVHSRSGRNTAASAAASIRDGQNGYGAPTPYPRPRAPTAGDRGNEVWHLAASHRGIQSHRLTSIYTAERRNSWNSSTESPLSESKNRPEAHERTAAGSFGAFRSHRMERQGRYPAGVELLNSVASATGSGEEGNRTRCHWGSPGEVMQKTRRGCSGTDVRIEGKVSLQETLGERDNRTEGEFGHDLFTPLPESRSERKGDAGDRKAREGEGVLAFSGDSGCEASTDMDMQNPRECSRRRQILQGVSVELSDNIFSRNTLRETRRDSPIFPRRLLARDSTIARRLRSAGAKLLGHFPSRSTGRFCLSKRTGEAFSACSAPSSLSSSCLSVSTAEEDSGRPEQLERKSFVGFSPFPQRSCSGAGGSITEHVGSGDKPEAGAPGDGGDTRGGDVEKLPEASLQEILPLLCCFRPSKGAVSGQGIFPSQVSLCPTHEKGKGKTMCESKTPAVASDAAEQKASCENTEGFGEAICQSAFVLNDGVETSTCEARPHVEAPTVPGKLEERESADISTGDDALRPDTLWIAAAAVPTLSEVFKAIAGPDEADLVTQWREHTNQYKKNIQKRREDATEGGSKDPQRTGTEVPSTEPAECNAPLSFSTTSPWLKTLRHLNDAAKEGSRPFPRLVLLKTDKRVTGRGKEADGGEVANFHQERPQRAKQNAPFESNTIGKGVELLPKSFGEYAPVTEAVAPESYMQRRWGKLDDGETPEVPVVSLHVSEEMRMGLEQMQAAVQVISACESVTNLARFDGMRDAEEENMEGHDASRPYWVSVLRRRSQGFTDEAKECMLAGAYALSQFAATKLHEKALAVRTSLAQALSRVIDESEVLLWVPPAKQSARTEEVRHASSEPAPHANPMGTVGRPETEPPNRTPAAYLGERWMYTAADLLGLPLLQLPCGVTLLGPAGTDRELLEVAQKLTSPLTEARRMNFWSV</sequence>
<gene>
    <name evidence="2" type="ORF">TGDOM2_271950</name>
</gene>
<comment type="caution">
    <text evidence="2">The sequence shown here is derived from an EMBL/GenBank/DDBJ whole genome shotgun (WGS) entry which is preliminary data.</text>
</comment>
<feature type="compositionally biased region" description="Basic and acidic residues" evidence="1">
    <location>
        <begin position="794"/>
        <end position="808"/>
    </location>
</feature>
<feature type="region of interest" description="Disordered" evidence="1">
    <location>
        <begin position="301"/>
        <end position="337"/>
    </location>
</feature>
<feature type="region of interest" description="Disordered" evidence="1">
    <location>
        <begin position="791"/>
        <end position="828"/>
    </location>
</feature>
<feature type="region of interest" description="Disordered" evidence="1">
    <location>
        <begin position="590"/>
        <end position="623"/>
    </location>
</feature>
<dbReference type="Gene3D" id="3.90.1300.10">
    <property type="entry name" value="Amidase signature (AS) domain"/>
    <property type="match status" value="1"/>
</dbReference>
<dbReference type="AlphaFoldDB" id="A0A086KG29"/>
<feature type="region of interest" description="Disordered" evidence="1">
    <location>
        <begin position="1068"/>
        <end position="1101"/>
    </location>
</feature>